<comment type="cofactor">
    <cofactor evidence="2">
        <name>Fe(2+)</name>
        <dbReference type="ChEBI" id="CHEBI:29033"/>
    </cofactor>
    <text evidence="2">Binds 1 Fe(2+) ion.</text>
</comment>
<feature type="binding site" evidence="2">
    <location>
        <position position="145"/>
    </location>
    <ligand>
        <name>Fe cation</name>
        <dbReference type="ChEBI" id="CHEBI:24875"/>
    </ligand>
</feature>
<feature type="active site" evidence="2">
    <location>
        <position position="142"/>
    </location>
</feature>
<dbReference type="Proteomes" id="UP000473278">
    <property type="component" value="Unassembled WGS sequence"/>
</dbReference>
<keyword evidence="2" id="KW-0479">Metal-binding</keyword>
<dbReference type="NCBIfam" id="TIGR00079">
    <property type="entry name" value="pept_deformyl"/>
    <property type="match status" value="1"/>
</dbReference>
<reference evidence="3 4" key="1">
    <citation type="submission" date="2020-02" db="EMBL/GenBank/DDBJ databases">
        <title>Balneolaceae bacterium YR4-1, complete genome.</title>
        <authorList>
            <person name="Li Y."/>
            <person name="Wu S."/>
        </authorList>
    </citation>
    <scope>NUCLEOTIDE SEQUENCE [LARGE SCALE GENOMIC DNA]</scope>
    <source>
        <strain evidence="3 4">YR4-1</strain>
    </source>
</reference>
<dbReference type="EC" id="3.5.1.88" evidence="2"/>
<dbReference type="RefSeq" id="WP_165139198.1">
    <property type="nucleotide sequence ID" value="NZ_JAALLT010000001.1"/>
</dbReference>
<dbReference type="GO" id="GO:0006412">
    <property type="term" value="P:translation"/>
    <property type="evidence" value="ECO:0007669"/>
    <property type="project" value="UniProtKB-UniRule"/>
</dbReference>
<dbReference type="GO" id="GO:0042586">
    <property type="term" value="F:peptide deformylase activity"/>
    <property type="evidence" value="ECO:0007669"/>
    <property type="project" value="UniProtKB-UniRule"/>
</dbReference>
<dbReference type="PANTHER" id="PTHR10458">
    <property type="entry name" value="PEPTIDE DEFORMYLASE"/>
    <property type="match status" value="1"/>
</dbReference>
<gene>
    <name evidence="2 3" type="primary">def</name>
    <name evidence="3" type="ORF">G3570_03490</name>
</gene>
<feature type="binding site" evidence="2">
    <location>
        <position position="99"/>
    </location>
    <ligand>
        <name>Fe cation</name>
        <dbReference type="ChEBI" id="CHEBI:24875"/>
    </ligand>
</feature>
<keyword evidence="2" id="KW-0408">Iron</keyword>
<comment type="function">
    <text evidence="2">Removes the formyl group from the N-terminal Met of newly synthesized proteins. Requires at least a dipeptide for an efficient rate of reaction. N-terminal L-methionine is a prerequisite for activity but the enzyme has broad specificity at other positions.</text>
</comment>
<name>A0A6M1SS68_9BACT</name>
<keyword evidence="4" id="KW-1185">Reference proteome</keyword>
<comment type="catalytic activity">
    <reaction evidence="2">
        <text>N-terminal N-formyl-L-methionyl-[peptide] + H2O = N-terminal L-methionyl-[peptide] + formate</text>
        <dbReference type="Rhea" id="RHEA:24420"/>
        <dbReference type="Rhea" id="RHEA-COMP:10639"/>
        <dbReference type="Rhea" id="RHEA-COMP:10640"/>
        <dbReference type="ChEBI" id="CHEBI:15377"/>
        <dbReference type="ChEBI" id="CHEBI:15740"/>
        <dbReference type="ChEBI" id="CHEBI:49298"/>
        <dbReference type="ChEBI" id="CHEBI:64731"/>
        <dbReference type="EC" id="3.5.1.88"/>
    </reaction>
</comment>
<dbReference type="PANTHER" id="PTHR10458:SF22">
    <property type="entry name" value="PEPTIDE DEFORMYLASE"/>
    <property type="match status" value="1"/>
</dbReference>
<protein>
    <recommendedName>
        <fullName evidence="2">Peptide deformylase</fullName>
        <shortName evidence="2">PDF</shortName>
        <ecNumber evidence="2">3.5.1.88</ecNumber>
    </recommendedName>
    <alternativeName>
        <fullName evidence="2">Polypeptide deformylase</fullName>
    </alternativeName>
</protein>
<evidence type="ECO:0000313" key="4">
    <source>
        <dbReference type="Proteomes" id="UP000473278"/>
    </source>
</evidence>
<organism evidence="3 4">
    <name type="scientific">Halalkalibaculum roseum</name>
    <dbReference type="NCBI Taxonomy" id="2709311"/>
    <lineage>
        <taxon>Bacteria</taxon>
        <taxon>Pseudomonadati</taxon>
        <taxon>Balneolota</taxon>
        <taxon>Balneolia</taxon>
        <taxon>Balneolales</taxon>
        <taxon>Balneolaceae</taxon>
        <taxon>Halalkalibaculum</taxon>
    </lineage>
</organism>
<dbReference type="NCBIfam" id="NF001159">
    <property type="entry name" value="PRK00150.1-3"/>
    <property type="match status" value="1"/>
</dbReference>
<dbReference type="PIRSF" id="PIRSF004749">
    <property type="entry name" value="Pep_def"/>
    <property type="match status" value="1"/>
</dbReference>
<dbReference type="GO" id="GO:0046872">
    <property type="term" value="F:metal ion binding"/>
    <property type="evidence" value="ECO:0007669"/>
    <property type="project" value="UniProtKB-KW"/>
</dbReference>
<dbReference type="InterPro" id="IPR036821">
    <property type="entry name" value="Peptide_deformylase_sf"/>
</dbReference>
<accession>A0A6M1SS68</accession>
<evidence type="ECO:0000313" key="3">
    <source>
        <dbReference type="EMBL" id="NGP75680.1"/>
    </source>
</evidence>
<feature type="binding site" evidence="2">
    <location>
        <position position="141"/>
    </location>
    <ligand>
        <name>Fe cation</name>
        <dbReference type="ChEBI" id="CHEBI:24875"/>
    </ligand>
</feature>
<dbReference type="SUPFAM" id="SSF56420">
    <property type="entry name" value="Peptide deformylase"/>
    <property type="match status" value="1"/>
</dbReference>
<keyword evidence="2 3" id="KW-0378">Hydrolase</keyword>
<dbReference type="HAMAP" id="MF_00163">
    <property type="entry name" value="Pep_deformylase"/>
    <property type="match status" value="1"/>
</dbReference>
<comment type="similarity">
    <text evidence="1 2">Belongs to the polypeptide deformylase family.</text>
</comment>
<dbReference type="PRINTS" id="PR01576">
    <property type="entry name" value="PDEFORMYLASE"/>
</dbReference>
<dbReference type="EMBL" id="JAALLT010000001">
    <property type="protein sequence ID" value="NGP75680.1"/>
    <property type="molecule type" value="Genomic_DNA"/>
</dbReference>
<dbReference type="Pfam" id="PF01327">
    <property type="entry name" value="Pep_deformylase"/>
    <property type="match status" value="1"/>
</dbReference>
<sequence length="189" mass="21330">MAILPIVTYDDEILRKETEPVEELTDEIEALIDNMFETMYNSDGVGLAAPQIGRLLRIFVVDADPMAKEEDDPLYGPIAMINPEITFSSDEEIDMEEGCLSIPGVNASVTRPESIRVSYRDEEFEKQELEVGGWLSRVIQHEKDHLDGVLFLDHLSMFKRKLLSGKLKDIAEGNKDTDYPLVPKKATSK</sequence>
<dbReference type="Gene3D" id="3.90.45.10">
    <property type="entry name" value="Peptide deformylase"/>
    <property type="match status" value="1"/>
</dbReference>
<dbReference type="AlphaFoldDB" id="A0A6M1SS68"/>
<dbReference type="CDD" id="cd00487">
    <property type="entry name" value="Pep_deformylase"/>
    <property type="match status" value="1"/>
</dbReference>
<comment type="caution">
    <text evidence="3">The sequence shown here is derived from an EMBL/GenBank/DDBJ whole genome shotgun (WGS) entry which is preliminary data.</text>
</comment>
<evidence type="ECO:0000256" key="2">
    <source>
        <dbReference type="HAMAP-Rule" id="MF_00163"/>
    </source>
</evidence>
<keyword evidence="2" id="KW-0648">Protein biosynthesis</keyword>
<evidence type="ECO:0000256" key="1">
    <source>
        <dbReference type="ARBA" id="ARBA00010759"/>
    </source>
</evidence>
<proteinExistence type="inferred from homology"/>
<dbReference type="InterPro" id="IPR023635">
    <property type="entry name" value="Peptide_deformylase"/>
</dbReference>